<feature type="region of interest" description="Disordered" evidence="2">
    <location>
        <begin position="71"/>
        <end position="92"/>
    </location>
</feature>
<dbReference type="Proteomes" id="UP000287144">
    <property type="component" value="Unassembled WGS sequence"/>
</dbReference>
<accession>A0A428RI07</accession>
<dbReference type="GO" id="GO:0005525">
    <property type="term" value="F:GTP binding"/>
    <property type="evidence" value="ECO:0007669"/>
    <property type="project" value="InterPro"/>
</dbReference>
<protein>
    <recommendedName>
        <fullName evidence="3">IRG-type G domain-containing protein</fullName>
    </recommendedName>
</protein>
<dbReference type="Gene3D" id="3.40.50.300">
    <property type="entry name" value="P-loop containing nucleotide triphosphate hydrolases"/>
    <property type="match status" value="2"/>
</dbReference>
<gene>
    <name evidence="4" type="ORF">CEP52_017740</name>
</gene>
<dbReference type="InterPro" id="IPR030385">
    <property type="entry name" value="G_IRG_dom"/>
</dbReference>
<feature type="compositionally biased region" description="Basic and acidic residues" evidence="2">
    <location>
        <begin position="7"/>
        <end position="16"/>
    </location>
</feature>
<keyword evidence="5" id="KW-1185">Reference proteome</keyword>
<evidence type="ECO:0000256" key="2">
    <source>
        <dbReference type="SAM" id="MobiDB-lite"/>
    </source>
</evidence>
<name>A0A428RI07_9HYPO</name>
<evidence type="ECO:0000256" key="1">
    <source>
        <dbReference type="ARBA" id="ARBA00005429"/>
    </source>
</evidence>
<evidence type="ECO:0000259" key="3">
    <source>
        <dbReference type="PROSITE" id="PS51716"/>
    </source>
</evidence>
<organism evidence="4 5">
    <name type="scientific">Fusarium oligoseptatum</name>
    <dbReference type="NCBI Taxonomy" id="2604345"/>
    <lineage>
        <taxon>Eukaryota</taxon>
        <taxon>Fungi</taxon>
        <taxon>Dikarya</taxon>
        <taxon>Ascomycota</taxon>
        <taxon>Pezizomycotina</taxon>
        <taxon>Sordariomycetes</taxon>
        <taxon>Hypocreomycetidae</taxon>
        <taxon>Hypocreales</taxon>
        <taxon>Nectriaceae</taxon>
        <taxon>Fusarium</taxon>
        <taxon>Fusarium solani species complex</taxon>
    </lineage>
</organism>
<comment type="similarity">
    <text evidence="1">Belongs to the TRAFAC class dynamin-like GTPase superfamily. IRG family.</text>
</comment>
<feature type="region of interest" description="Disordered" evidence="2">
    <location>
        <begin position="1"/>
        <end position="22"/>
    </location>
</feature>
<dbReference type="STRING" id="1325735.A0A428RI07"/>
<sequence length="316" mass="35906">MSNDTEPGTRSRRDPSPDFGSNLRVHIGVPPFLRNIDLERGPSLGQYVAISAAYSLGRSIWDTWQSNSEARERQRWREARRSQREAEERERRESLERLMRDLCIDISNPNVSEGDISEARRTIGYEPGAHNIVFAGNLNAGKSSLLNAIRNRTPDDDDYAPTGASEVTLQRRRYTDPLHDGFIYQQLYAYDLVVLVHDSTLTQSDIRILQVCHLMEQRWLAVRTKCDMHIRNYEIERGWNPDSARAAFLTEVQNDVRRFTQQADAGETGFTAQFRDFVVSAPGIRCAIRGQPSPTGAADAFVDEIQFLQTLGLSCQ</sequence>
<dbReference type="InterPro" id="IPR027417">
    <property type="entry name" value="P-loop_NTPase"/>
</dbReference>
<feature type="domain" description="IRG-type G" evidence="3">
    <location>
        <begin position="128"/>
        <end position="316"/>
    </location>
</feature>
<proteinExistence type="inferred from homology"/>
<dbReference type="SUPFAM" id="SSF52540">
    <property type="entry name" value="P-loop containing nucleoside triphosphate hydrolases"/>
    <property type="match status" value="1"/>
</dbReference>
<comment type="caution">
    <text evidence="4">The sequence shown here is derived from an EMBL/GenBank/DDBJ whole genome shotgun (WGS) entry which is preliminary data.</text>
</comment>
<dbReference type="AlphaFoldDB" id="A0A428RI07"/>
<dbReference type="PROSITE" id="PS51716">
    <property type="entry name" value="G_IRG"/>
    <property type="match status" value="1"/>
</dbReference>
<feature type="non-terminal residue" evidence="4">
    <location>
        <position position="316"/>
    </location>
</feature>
<dbReference type="EMBL" id="NKCK01000841">
    <property type="protein sequence ID" value="RSL77140.1"/>
    <property type="molecule type" value="Genomic_DNA"/>
</dbReference>
<evidence type="ECO:0000313" key="4">
    <source>
        <dbReference type="EMBL" id="RSL77140.1"/>
    </source>
</evidence>
<evidence type="ECO:0000313" key="5">
    <source>
        <dbReference type="Proteomes" id="UP000287144"/>
    </source>
</evidence>
<reference evidence="4 5" key="1">
    <citation type="submission" date="2017-06" db="EMBL/GenBank/DDBJ databases">
        <title>Comparative genomic analysis of Ambrosia Fusariam Clade fungi.</title>
        <authorList>
            <person name="Stajich J.E."/>
            <person name="Carrillo J."/>
            <person name="Kijimoto T."/>
            <person name="Eskalen A."/>
            <person name="O'Donnell K."/>
            <person name="Kasson M."/>
        </authorList>
    </citation>
    <scope>NUCLEOTIDE SEQUENCE [LARGE SCALE GENOMIC DNA]</scope>
    <source>
        <strain evidence="4 5">NRRL62579</strain>
    </source>
</reference>